<dbReference type="EMBL" id="FOFB01000036">
    <property type="protein sequence ID" value="SER34404.1"/>
    <property type="molecule type" value="Genomic_DNA"/>
</dbReference>
<dbReference type="AlphaFoldDB" id="A0A1H9NEJ0"/>
<evidence type="ECO:0000313" key="1">
    <source>
        <dbReference type="EMBL" id="SER34404.1"/>
    </source>
</evidence>
<dbReference type="InParanoid" id="A0A1H9NEJ0"/>
<name>A0A1H9NEJ0_9BACT</name>
<organism evidence="1 2">
    <name type="scientific">Neolewinella agarilytica</name>
    <dbReference type="NCBI Taxonomy" id="478744"/>
    <lineage>
        <taxon>Bacteria</taxon>
        <taxon>Pseudomonadati</taxon>
        <taxon>Bacteroidota</taxon>
        <taxon>Saprospiria</taxon>
        <taxon>Saprospirales</taxon>
        <taxon>Lewinellaceae</taxon>
        <taxon>Neolewinella</taxon>
    </lineage>
</organism>
<dbReference type="Proteomes" id="UP000199021">
    <property type="component" value="Unassembled WGS sequence"/>
</dbReference>
<accession>A0A1H9NEJ0</accession>
<gene>
    <name evidence="1" type="ORF">SAMN05444359_13626</name>
</gene>
<reference evidence="2" key="1">
    <citation type="submission" date="2016-10" db="EMBL/GenBank/DDBJ databases">
        <authorList>
            <person name="Varghese N."/>
            <person name="Submissions S."/>
        </authorList>
    </citation>
    <scope>NUCLEOTIDE SEQUENCE [LARGE SCALE GENOMIC DNA]</scope>
    <source>
        <strain evidence="2">DSM 24740</strain>
    </source>
</reference>
<evidence type="ECO:0008006" key="3">
    <source>
        <dbReference type="Google" id="ProtNLM"/>
    </source>
</evidence>
<protein>
    <recommendedName>
        <fullName evidence="3">LTXXQ motif family protein</fullName>
    </recommendedName>
</protein>
<keyword evidence="2" id="KW-1185">Reference proteome</keyword>
<proteinExistence type="predicted"/>
<sequence>MNNDFSRLLFAVALITIFMISPVNVQAQAIHRANVEQLAERLELDDDQAEALQDIQDTYLEAYKKVRKSNKKNKEHALADLGMARANRERAILDLLSDAQKDQYLEIREEEKAKMRRRHRPGGK</sequence>
<evidence type="ECO:0000313" key="2">
    <source>
        <dbReference type="Proteomes" id="UP000199021"/>
    </source>
</evidence>
<dbReference type="RefSeq" id="WP_090172951.1">
    <property type="nucleotide sequence ID" value="NZ_FOFB01000036.1"/>
</dbReference>